<dbReference type="SMART" id="SM00494">
    <property type="entry name" value="ChtBD2"/>
    <property type="match status" value="1"/>
</dbReference>
<feature type="region of interest" description="Disordered" evidence="1">
    <location>
        <begin position="124"/>
        <end position="222"/>
    </location>
</feature>
<evidence type="ECO:0000313" key="4">
    <source>
        <dbReference type="EMBL" id="AWK28263.1"/>
    </source>
</evidence>
<feature type="compositionally biased region" description="Basic and acidic residues" evidence="1">
    <location>
        <begin position="168"/>
        <end position="179"/>
    </location>
</feature>
<feature type="region of interest" description="Disordered" evidence="1">
    <location>
        <begin position="357"/>
        <end position="519"/>
    </location>
</feature>
<protein>
    <submittedName>
        <fullName evidence="4">Cuticular protein</fullName>
    </submittedName>
</protein>
<evidence type="ECO:0000259" key="3">
    <source>
        <dbReference type="PROSITE" id="PS50940"/>
    </source>
</evidence>
<name>A0A2S1ZS27_NILLU</name>
<dbReference type="InterPro" id="IPR002557">
    <property type="entry name" value="Chitin-bd_dom"/>
</dbReference>
<reference evidence="4" key="2">
    <citation type="journal article" date="2018" name="Proc. Natl. Acad. Sci. U.S.A.">
        <title>A comprehensive omics analysis and functional survey of cuticular proteins in the brown planthopper.</title>
        <authorList>
            <person name="Pan P.L."/>
            <person name="Ye Y.X."/>
            <person name="Lou Y.H."/>
            <person name="Lu J.B."/>
            <person name="Cheng C."/>
            <person name="Shen Y."/>
            <person name="Moussian B."/>
            <person name="Zhang C.X."/>
        </authorList>
    </citation>
    <scope>NUCLEOTIDE SEQUENCE</scope>
    <source>
        <strain evidence="4">NlugCPAP1-I</strain>
    </source>
</reference>
<dbReference type="AlphaFoldDB" id="A0A2S1ZS27"/>
<evidence type="ECO:0000256" key="1">
    <source>
        <dbReference type="SAM" id="MobiDB-lite"/>
    </source>
</evidence>
<dbReference type="Pfam" id="PF01607">
    <property type="entry name" value="CBM_14"/>
    <property type="match status" value="1"/>
</dbReference>
<feature type="region of interest" description="Disordered" evidence="1">
    <location>
        <begin position="292"/>
        <end position="314"/>
    </location>
</feature>
<feature type="chain" id="PRO_5015609338" evidence="2">
    <location>
        <begin position="21"/>
        <end position="824"/>
    </location>
</feature>
<accession>A0A2S1ZS27</accession>
<evidence type="ECO:0000256" key="2">
    <source>
        <dbReference type="SAM" id="SignalP"/>
    </source>
</evidence>
<feature type="compositionally biased region" description="Low complexity" evidence="1">
    <location>
        <begin position="458"/>
        <end position="519"/>
    </location>
</feature>
<dbReference type="InterPro" id="IPR052976">
    <property type="entry name" value="Scoloptoxin-like"/>
</dbReference>
<dbReference type="EMBL" id="MF942740">
    <property type="protein sequence ID" value="AWK28263.1"/>
    <property type="molecule type" value="mRNA"/>
</dbReference>
<feature type="compositionally biased region" description="Polar residues" evidence="1">
    <location>
        <begin position="447"/>
        <end position="457"/>
    </location>
</feature>
<dbReference type="PROSITE" id="PS50940">
    <property type="entry name" value="CHIT_BIND_II"/>
    <property type="match status" value="1"/>
</dbReference>
<feature type="signal peptide" evidence="2">
    <location>
        <begin position="1"/>
        <end position="20"/>
    </location>
</feature>
<dbReference type="InterPro" id="IPR036508">
    <property type="entry name" value="Chitin-bd_dom_sf"/>
</dbReference>
<feature type="compositionally biased region" description="Low complexity" evidence="1">
    <location>
        <begin position="294"/>
        <end position="314"/>
    </location>
</feature>
<dbReference type="GO" id="GO:0005576">
    <property type="term" value="C:extracellular region"/>
    <property type="evidence" value="ECO:0007669"/>
    <property type="project" value="InterPro"/>
</dbReference>
<proteinExistence type="evidence at transcript level"/>
<feature type="compositionally biased region" description="Low complexity" evidence="1">
    <location>
        <begin position="415"/>
        <end position="446"/>
    </location>
</feature>
<feature type="domain" description="Chitin-binding type-2" evidence="3">
    <location>
        <begin position="36"/>
        <end position="99"/>
    </location>
</feature>
<feature type="compositionally biased region" description="Low complexity" evidence="1">
    <location>
        <begin position="357"/>
        <end position="407"/>
    </location>
</feature>
<dbReference type="SUPFAM" id="SSF57625">
    <property type="entry name" value="Invertebrate chitin-binding proteins"/>
    <property type="match status" value="1"/>
</dbReference>
<organism evidence="4">
    <name type="scientific">Nilaparvata lugens</name>
    <name type="common">Brown planthopper</name>
    <dbReference type="NCBI Taxonomy" id="108931"/>
    <lineage>
        <taxon>Eukaryota</taxon>
        <taxon>Metazoa</taxon>
        <taxon>Ecdysozoa</taxon>
        <taxon>Arthropoda</taxon>
        <taxon>Hexapoda</taxon>
        <taxon>Insecta</taxon>
        <taxon>Pterygota</taxon>
        <taxon>Neoptera</taxon>
        <taxon>Paraneoptera</taxon>
        <taxon>Hemiptera</taxon>
        <taxon>Auchenorrhyncha</taxon>
        <taxon>Fulgoroidea</taxon>
        <taxon>Delphacidae</taxon>
        <taxon>Delphacinae</taxon>
        <taxon>Nilaparvata</taxon>
    </lineage>
</organism>
<feature type="compositionally biased region" description="Low complexity" evidence="1">
    <location>
        <begin position="737"/>
        <end position="807"/>
    </location>
</feature>
<reference evidence="4" key="1">
    <citation type="submission" date="2017-09" db="EMBL/GenBank/DDBJ databases">
        <authorList>
            <person name="Ehlers B."/>
            <person name="Leendertz F.H."/>
        </authorList>
    </citation>
    <scope>NUCLEOTIDE SEQUENCE</scope>
    <source>
        <strain evidence="4">NlugCPAP1-I</strain>
    </source>
</reference>
<dbReference type="OrthoDB" id="6434376at2759"/>
<feature type="region of interest" description="Disordered" evidence="1">
    <location>
        <begin position="737"/>
        <end position="824"/>
    </location>
</feature>
<dbReference type="PANTHER" id="PTHR22933:SF47">
    <property type="entry name" value="CPAP1-I"/>
    <property type="match status" value="1"/>
</dbReference>
<sequence length="824" mass="92483">MKYLISALIGALFAICMVEGQRRPPNYSLDEMPRTSFSCRDKIVGGYYADPETDCQMFHVCVRVAGLGVQDFRFLCPNDTSFDQENQICDDWYNIDCEASTLFYSDNFDLYRISDGVPEFGPSRATPISLGPSSAPPIYSKPKQRPSHLPVNNAVSEDDDDTYLQKADTGDRRLHKDLLRGSSSGNFFANRNNGKEDNDDDDNTSSADFSKNKFGDAQAKKKTAKVAVRKLLTGKRPVNQATEQSTVASTTPVASTTVASVQQNNNFGGRQRYNTVQRARVTTPAPYVETSTAYNTNNNNFNNNNYNNNYNNNNYNSRNNNNNYNNYQTPTTAAPTSSVAYNNNFRSRGNVNFNTYQSNNNQENNNNYQETSSTTQATTVNNNNFNRNYNQNYNNNNNNNYNNYQYQTSTANPFNYNYQSTNNNYQSTNNNYQSTNNNYQSTNNNNGAQQQGSTKFYTQQQNVQQSSTTSNYYQTQQQSTNNNNNNNYYQQQQYNNNNNNFNNNYNAQSSSVASSAAYQQPTTYRTTSFNNNNNYQQNYNGNNNYNQQSTTFNYDKYYQTSTVAPRAFDKSTSYYTTTVAPQPSGFQNYYDKSSTSQAVNTNNYQAKNGNYNFNVKASVGGNNNYDPYNTYNGRGNEKYDEPTLGESLKTAPSSNIRPSDLNALAYNKEVKKNVGFNATVGTSYNFDKNSAPTKKVNPYTVAVPTVKAATNPPVTAAVVTSTARPSLIPQAPNQQYQNVQRQQNTQTQQYQNVQHQQNTPQQNTQTAQKLDNKSTAAPPAQSSPSSAAAKDNSYDYAYYDDASPSEYDGFEPAGEDFARTAARG</sequence>
<keyword evidence="2" id="KW-0732">Signal</keyword>
<dbReference type="PANTHER" id="PTHR22933">
    <property type="entry name" value="FI18007P1-RELATED"/>
    <property type="match status" value="1"/>
</dbReference>
<dbReference type="GO" id="GO:0008061">
    <property type="term" value="F:chitin binding"/>
    <property type="evidence" value="ECO:0007669"/>
    <property type="project" value="InterPro"/>
</dbReference>